<evidence type="ECO:0000313" key="9">
    <source>
        <dbReference type="EMBL" id="GAA4652746.1"/>
    </source>
</evidence>
<evidence type="ECO:0000256" key="6">
    <source>
        <dbReference type="ARBA" id="ARBA00023136"/>
    </source>
</evidence>
<evidence type="ECO:0000256" key="2">
    <source>
        <dbReference type="ARBA" id="ARBA00008193"/>
    </source>
</evidence>
<keyword evidence="3" id="KW-1003">Cell membrane</keyword>
<keyword evidence="5 7" id="KW-1133">Transmembrane helix</keyword>
<comment type="similarity">
    <text evidence="2">Belongs to the UPF0126 family.</text>
</comment>
<protein>
    <submittedName>
        <fullName evidence="9">Trimeric intracellular cation channel family protein</fullName>
    </submittedName>
</protein>
<dbReference type="EMBL" id="BAABFL010000480">
    <property type="protein sequence ID" value="GAA4652746.1"/>
    <property type="molecule type" value="Genomic_DNA"/>
</dbReference>
<reference evidence="10" key="1">
    <citation type="journal article" date="2019" name="Int. J. Syst. Evol. Microbiol.">
        <title>The Global Catalogue of Microorganisms (GCM) 10K type strain sequencing project: providing services to taxonomists for standard genome sequencing and annotation.</title>
        <authorList>
            <consortium name="The Broad Institute Genomics Platform"/>
            <consortium name="The Broad Institute Genome Sequencing Center for Infectious Disease"/>
            <person name="Wu L."/>
            <person name="Ma J."/>
        </authorList>
    </citation>
    <scope>NUCLEOTIDE SEQUENCE [LARGE SCALE GENOMIC DNA]</scope>
    <source>
        <strain evidence="10">JCM 17805</strain>
    </source>
</reference>
<feature type="domain" description="Glycine transporter" evidence="8">
    <location>
        <begin position="91"/>
        <end position="161"/>
    </location>
</feature>
<evidence type="ECO:0000256" key="7">
    <source>
        <dbReference type="SAM" id="Phobius"/>
    </source>
</evidence>
<comment type="subcellular location">
    <subcellularLocation>
        <location evidence="1">Cell membrane</location>
        <topology evidence="1">Multi-pass membrane protein</topology>
    </subcellularLocation>
</comment>
<feature type="transmembrane region" description="Helical" evidence="7">
    <location>
        <begin position="115"/>
        <end position="136"/>
    </location>
</feature>
<proteinExistence type="inferred from homology"/>
<feature type="domain" description="Glycine transporter" evidence="8">
    <location>
        <begin position="5"/>
        <end position="78"/>
    </location>
</feature>
<name>A0ABP8VBF8_9GAMM</name>
<feature type="transmembrane region" description="Helical" evidence="7">
    <location>
        <begin position="64"/>
        <end position="82"/>
    </location>
</feature>
<feature type="transmembrane region" description="Helical" evidence="7">
    <location>
        <begin position="89"/>
        <end position="109"/>
    </location>
</feature>
<dbReference type="InterPro" id="IPR005115">
    <property type="entry name" value="Gly_transporter"/>
</dbReference>
<dbReference type="RefSeq" id="WP_345199375.1">
    <property type="nucleotide sequence ID" value="NZ_BAABFL010000480.1"/>
</dbReference>
<feature type="transmembrane region" description="Helical" evidence="7">
    <location>
        <begin position="148"/>
        <end position="167"/>
    </location>
</feature>
<evidence type="ECO:0000256" key="5">
    <source>
        <dbReference type="ARBA" id="ARBA00022989"/>
    </source>
</evidence>
<accession>A0ABP8VBF8</accession>
<dbReference type="PANTHER" id="PTHR30506">
    <property type="entry name" value="INNER MEMBRANE PROTEIN"/>
    <property type="match status" value="1"/>
</dbReference>
<dbReference type="Pfam" id="PF03458">
    <property type="entry name" value="Gly_transporter"/>
    <property type="match status" value="2"/>
</dbReference>
<feature type="transmembrane region" description="Helical" evidence="7">
    <location>
        <begin position="173"/>
        <end position="192"/>
    </location>
</feature>
<keyword evidence="4 7" id="KW-0812">Transmembrane</keyword>
<evidence type="ECO:0000256" key="1">
    <source>
        <dbReference type="ARBA" id="ARBA00004651"/>
    </source>
</evidence>
<dbReference type="PANTHER" id="PTHR30506:SF3">
    <property type="entry name" value="UPF0126 INNER MEMBRANE PROTEIN YADS-RELATED"/>
    <property type="match status" value="1"/>
</dbReference>
<evidence type="ECO:0000256" key="4">
    <source>
        <dbReference type="ARBA" id="ARBA00022692"/>
    </source>
</evidence>
<organism evidence="9 10">
    <name type="scientific">Kistimonas scapharcae</name>
    <dbReference type="NCBI Taxonomy" id="1036133"/>
    <lineage>
        <taxon>Bacteria</taxon>
        <taxon>Pseudomonadati</taxon>
        <taxon>Pseudomonadota</taxon>
        <taxon>Gammaproteobacteria</taxon>
        <taxon>Oceanospirillales</taxon>
        <taxon>Endozoicomonadaceae</taxon>
        <taxon>Kistimonas</taxon>
    </lineage>
</organism>
<gene>
    <name evidence="9" type="ORF">GCM10023116_50300</name>
</gene>
<keyword evidence="10" id="KW-1185">Reference proteome</keyword>
<evidence type="ECO:0000259" key="8">
    <source>
        <dbReference type="Pfam" id="PF03458"/>
    </source>
</evidence>
<comment type="caution">
    <text evidence="9">The sequence shown here is derived from an EMBL/GenBank/DDBJ whole genome shotgun (WGS) entry which is preliminary data.</text>
</comment>
<evidence type="ECO:0000313" key="10">
    <source>
        <dbReference type="Proteomes" id="UP001500604"/>
    </source>
</evidence>
<dbReference type="Proteomes" id="UP001500604">
    <property type="component" value="Unassembled WGS sequence"/>
</dbReference>
<evidence type="ECO:0000256" key="3">
    <source>
        <dbReference type="ARBA" id="ARBA00022475"/>
    </source>
</evidence>
<keyword evidence="6 7" id="KW-0472">Membrane</keyword>
<sequence>MLLLTLYIIGITAEAMTGALSAGRKQMDTFGVIIIACVTALGGGSVRDVLLGSYPLTWVAHPEYMVITSVAAVVTIAIAPVFRYLRKLFLMLDAVGLVTFAIIATQKTLDLGHGIIIASIMAVVTGVFGGVLRDILCNDVPLVFRKEIYGSIALMVALLYHSLTTLLHVPMDYAVIITLVAGVLVRIAAIGFKLDMPQFKYNSPEH</sequence>